<dbReference type="AlphaFoldDB" id="A0A5C3MX22"/>
<protein>
    <submittedName>
        <fullName evidence="2">Uncharacterized protein</fullName>
    </submittedName>
</protein>
<accession>A0A5C3MX22</accession>
<dbReference type="EMBL" id="ML213515">
    <property type="protein sequence ID" value="TFK49834.1"/>
    <property type="molecule type" value="Genomic_DNA"/>
</dbReference>
<organism evidence="2 3">
    <name type="scientific">Heliocybe sulcata</name>
    <dbReference type="NCBI Taxonomy" id="5364"/>
    <lineage>
        <taxon>Eukaryota</taxon>
        <taxon>Fungi</taxon>
        <taxon>Dikarya</taxon>
        <taxon>Basidiomycota</taxon>
        <taxon>Agaricomycotina</taxon>
        <taxon>Agaricomycetes</taxon>
        <taxon>Gloeophyllales</taxon>
        <taxon>Gloeophyllaceae</taxon>
        <taxon>Heliocybe</taxon>
    </lineage>
</organism>
<gene>
    <name evidence="2" type="ORF">OE88DRAFT_1646231</name>
</gene>
<sequence>MSKSLDVPCHVNRTAVPHVKGTLLRENSRTNMSAYSLLAGTNEYGDRTARLCRMPKTLLWGRGCEGGGEHQEAEEGARRDEGPLNQTEWESARPAIKLAVDVWENNVAMENNNKPSEHVSQVEEAYLIQRPAVDIELVGPRVCLASTTVHDCKCTAASFQTHVTETWLSNSLPNYVCVRLSSISSDRTAVDAARHEARTVPNGQGIGKQDRGEKELVVVGSDRLGFASVPRQKSIGRLYHGGWELASEKKKSISGMRHCAWMASHNIAWGLKILFLSFPSLVSTFMLSSQPHALLFPTARLATYKGNIFEHQASKLAAGLAGLATDTAIRELCRPSVIQRRWMSREIEQQDGAGCGRLYWAHRDAKKPREGHNGKKGHARAATKRAMDVWEVSGVTAFFA</sequence>
<dbReference type="Proteomes" id="UP000305948">
    <property type="component" value="Unassembled WGS sequence"/>
</dbReference>
<keyword evidence="3" id="KW-1185">Reference proteome</keyword>
<reference evidence="2 3" key="1">
    <citation type="journal article" date="2019" name="Nat. Ecol. Evol.">
        <title>Megaphylogeny resolves global patterns of mushroom evolution.</title>
        <authorList>
            <person name="Varga T."/>
            <person name="Krizsan K."/>
            <person name="Foldi C."/>
            <person name="Dima B."/>
            <person name="Sanchez-Garcia M."/>
            <person name="Sanchez-Ramirez S."/>
            <person name="Szollosi G.J."/>
            <person name="Szarkandi J.G."/>
            <person name="Papp V."/>
            <person name="Albert L."/>
            <person name="Andreopoulos W."/>
            <person name="Angelini C."/>
            <person name="Antonin V."/>
            <person name="Barry K.W."/>
            <person name="Bougher N.L."/>
            <person name="Buchanan P."/>
            <person name="Buyck B."/>
            <person name="Bense V."/>
            <person name="Catcheside P."/>
            <person name="Chovatia M."/>
            <person name="Cooper J."/>
            <person name="Damon W."/>
            <person name="Desjardin D."/>
            <person name="Finy P."/>
            <person name="Geml J."/>
            <person name="Haridas S."/>
            <person name="Hughes K."/>
            <person name="Justo A."/>
            <person name="Karasinski D."/>
            <person name="Kautmanova I."/>
            <person name="Kiss B."/>
            <person name="Kocsube S."/>
            <person name="Kotiranta H."/>
            <person name="LaButti K.M."/>
            <person name="Lechner B.E."/>
            <person name="Liimatainen K."/>
            <person name="Lipzen A."/>
            <person name="Lukacs Z."/>
            <person name="Mihaltcheva S."/>
            <person name="Morgado L.N."/>
            <person name="Niskanen T."/>
            <person name="Noordeloos M.E."/>
            <person name="Ohm R.A."/>
            <person name="Ortiz-Santana B."/>
            <person name="Ovrebo C."/>
            <person name="Racz N."/>
            <person name="Riley R."/>
            <person name="Savchenko A."/>
            <person name="Shiryaev A."/>
            <person name="Soop K."/>
            <person name="Spirin V."/>
            <person name="Szebenyi C."/>
            <person name="Tomsovsky M."/>
            <person name="Tulloss R.E."/>
            <person name="Uehling J."/>
            <person name="Grigoriev I.V."/>
            <person name="Vagvolgyi C."/>
            <person name="Papp T."/>
            <person name="Martin F.M."/>
            <person name="Miettinen O."/>
            <person name="Hibbett D.S."/>
            <person name="Nagy L.G."/>
        </authorList>
    </citation>
    <scope>NUCLEOTIDE SEQUENCE [LARGE SCALE GENOMIC DNA]</scope>
    <source>
        <strain evidence="2 3">OMC1185</strain>
    </source>
</reference>
<evidence type="ECO:0000313" key="3">
    <source>
        <dbReference type="Proteomes" id="UP000305948"/>
    </source>
</evidence>
<proteinExistence type="predicted"/>
<evidence type="ECO:0000256" key="1">
    <source>
        <dbReference type="SAM" id="MobiDB-lite"/>
    </source>
</evidence>
<name>A0A5C3MX22_9AGAM</name>
<evidence type="ECO:0000313" key="2">
    <source>
        <dbReference type="EMBL" id="TFK49834.1"/>
    </source>
</evidence>
<dbReference type="STRING" id="5364.A0A5C3MX22"/>
<feature type="region of interest" description="Disordered" evidence="1">
    <location>
        <begin position="64"/>
        <end position="85"/>
    </location>
</feature>
<feature type="compositionally biased region" description="Basic and acidic residues" evidence="1">
    <location>
        <begin position="67"/>
        <end position="82"/>
    </location>
</feature>